<dbReference type="Proteomes" id="UP001152562">
    <property type="component" value="Unassembled WGS sequence"/>
</dbReference>
<protein>
    <submittedName>
        <fullName evidence="2">Uncharacterized protein</fullName>
    </submittedName>
</protein>
<dbReference type="AlphaFoldDB" id="A0A9P0TI73"/>
<feature type="region of interest" description="Disordered" evidence="1">
    <location>
        <begin position="106"/>
        <end position="125"/>
    </location>
</feature>
<keyword evidence="3" id="KW-1185">Reference proteome</keyword>
<sequence>MSERAHKVWTSCARDANVHFTRTLRALQAACGAIRDLSSSLFIPPRKAEGKKSKGTGKGASETYISRWFAYDALKFLDDRNTPRKRKNTESLHRSDLENIADQNVFTPPVLPNECTPKSANQTRRDDNVLSDVMGILKTTANKLDNSIGIPDTTKSFASFIGAKMTSYSPQTRTSVENSIFEIITKAEGDITNRGVIKITMHMVHTKMIIYPGQDRTVWI</sequence>
<evidence type="ECO:0000313" key="2">
    <source>
        <dbReference type="EMBL" id="CAH4031063.1"/>
    </source>
</evidence>
<gene>
    <name evidence="2" type="ORF">PIBRA_LOCUS7638</name>
</gene>
<organism evidence="2 3">
    <name type="scientific">Pieris brassicae</name>
    <name type="common">White butterfly</name>
    <name type="synonym">Large white butterfly</name>
    <dbReference type="NCBI Taxonomy" id="7116"/>
    <lineage>
        <taxon>Eukaryota</taxon>
        <taxon>Metazoa</taxon>
        <taxon>Ecdysozoa</taxon>
        <taxon>Arthropoda</taxon>
        <taxon>Hexapoda</taxon>
        <taxon>Insecta</taxon>
        <taxon>Pterygota</taxon>
        <taxon>Neoptera</taxon>
        <taxon>Endopterygota</taxon>
        <taxon>Lepidoptera</taxon>
        <taxon>Glossata</taxon>
        <taxon>Ditrysia</taxon>
        <taxon>Papilionoidea</taxon>
        <taxon>Pieridae</taxon>
        <taxon>Pierinae</taxon>
        <taxon>Pieris</taxon>
    </lineage>
</organism>
<proteinExistence type="predicted"/>
<evidence type="ECO:0000256" key="1">
    <source>
        <dbReference type="SAM" id="MobiDB-lite"/>
    </source>
</evidence>
<reference evidence="2" key="1">
    <citation type="submission" date="2022-05" db="EMBL/GenBank/DDBJ databases">
        <authorList>
            <person name="Okamura Y."/>
        </authorList>
    </citation>
    <scope>NUCLEOTIDE SEQUENCE</scope>
</reference>
<evidence type="ECO:0000313" key="3">
    <source>
        <dbReference type="Proteomes" id="UP001152562"/>
    </source>
</evidence>
<comment type="caution">
    <text evidence="2">The sequence shown here is derived from an EMBL/GenBank/DDBJ whole genome shotgun (WGS) entry which is preliminary data.</text>
</comment>
<accession>A0A9P0TI73</accession>
<name>A0A9P0TI73_PIEBR</name>
<dbReference type="EMBL" id="CALOZG010000013">
    <property type="protein sequence ID" value="CAH4031063.1"/>
    <property type="molecule type" value="Genomic_DNA"/>
</dbReference>